<reference evidence="2" key="1">
    <citation type="submission" date="2021-06" db="EMBL/GenBank/DDBJ databases">
        <authorList>
            <person name="Hodson N. C."/>
            <person name="Mongue J. A."/>
            <person name="Jaron S. K."/>
        </authorList>
    </citation>
    <scope>NUCLEOTIDE SEQUENCE</scope>
</reference>
<evidence type="ECO:0000313" key="2">
    <source>
        <dbReference type="EMBL" id="CAG7829933.1"/>
    </source>
</evidence>
<dbReference type="AlphaFoldDB" id="A0A8J2PH79"/>
<dbReference type="EMBL" id="CAJVCH010553562">
    <property type="protein sequence ID" value="CAG7829933.1"/>
    <property type="molecule type" value="Genomic_DNA"/>
</dbReference>
<feature type="non-terminal residue" evidence="2">
    <location>
        <position position="1"/>
    </location>
</feature>
<keyword evidence="1" id="KW-0812">Transmembrane</keyword>
<protein>
    <submittedName>
        <fullName evidence="2">Uncharacterized protein</fullName>
    </submittedName>
</protein>
<evidence type="ECO:0000256" key="1">
    <source>
        <dbReference type="SAM" id="Phobius"/>
    </source>
</evidence>
<accession>A0A8J2PH79</accession>
<keyword evidence="1" id="KW-1133">Transmembrane helix</keyword>
<sequence length="57" mass="6441">MRVMAAYHSISVVCYLGVIMNVDVLPVYTNQLLEFSASLMENYSRGKVKTPFLTIII</sequence>
<keyword evidence="3" id="KW-1185">Reference proteome</keyword>
<keyword evidence="1" id="KW-0472">Membrane</keyword>
<gene>
    <name evidence="2" type="ORF">AFUS01_LOCUS39769</name>
</gene>
<organism evidence="2 3">
    <name type="scientific">Allacma fusca</name>
    <dbReference type="NCBI Taxonomy" id="39272"/>
    <lineage>
        <taxon>Eukaryota</taxon>
        <taxon>Metazoa</taxon>
        <taxon>Ecdysozoa</taxon>
        <taxon>Arthropoda</taxon>
        <taxon>Hexapoda</taxon>
        <taxon>Collembola</taxon>
        <taxon>Symphypleona</taxon>
        <taxon>Sminthuridae</taxon>
        <taxon>Allacma</taxon>
    </lineage>
</organism>
<evidence type="ECO:0000313" key="3">
    <source>
        <dbReference type="Proteomes" id="UP000708208"/>
    </source>
</evidence>
<dbReference type="Proteomes" id="UP000708208">
    <property type="component" value="Unassembled WGS sequence"/>
</dbReference>
<proteinExistence type="predicted"/>
<name>A0A8J2PH79_9HEXA</name>
<feature type="transmembrane region" description="Helical" evidence="1">
    <location>
        <begin position="6"/>
        <end position="28"/>
    </location>
</feature>
<comment type="caution">
    <text evidence="2">The sequence shown here is derived from an EMBL/GenBank/DDBJ whole genome shotgun (WGS) entry which is preliminary data.</text>
</comment>